<dbReference type="InParanoid" id="W3WTX7"/>
<dbReference type="RefSeq" id="XP_007837974.1">
    <property type="nucleotide sequence ID" value="XM_007839783.1"/>
</dbReference>
<dbReference type="AlphaFoldDB" id="W3WTX7"/>
<reference evidence="3" key="1">
    <citation type="journal article" date="2015" name="BMC Genomics">
        <title>Genomic and transcriptomic analysis of the endophytic fungus Pestalotiopsis fici reveals its lifestyle and high potential for synthesis of natural products.</title>
        <authorList>
            <person name="Wang X."/>
            <person name="Zhang X."/>
            <person name="Liu L."/>
            <person name="Xiang M."/>
            <person name="Wang W."/>
            <person name="Sun X."/>
            <person name="Che Y."/>
            <person name="Guo L."/>
            <person name="Liu G."/>
            <person name="Guo L."/>
            <person name="Wang C."/>
            <person name="Yin W.B."/>
            <person name="Stadler M."/>
            <person name="Zhang X."/>
            <person name="Liu X."/>
        </authorList>
    </citation>
    <scope>NUCLEOTIDE SEQUENCE [LARGE SCALE GENOMIC DNA]</scope>
    <source>
        <strain evidence="3">W106-1 / CGMCC3.15140</strain>
    </source>
</reference>
<accession>W3WTX7</accession>
<dbReference type="KEGG" id="pfy:PFICI_11202"/>
<evidence type="ECO:0000313" key="2">
    <source>
        <dbReference type="EMBL" id="ETS77328.1"/>
    </source>
</evidence>
<evidence type="ECO:0008006" key="4">
    <source>
        <dbReference type="Google" id="ProtNLM"/>
    </source>
</evidence>
<protein>
    <recommendedName>
        <fullName evidence="4">Clr5 domain-containing protein</fullName>
    </recommendedName>
</protein>
<feature type="region of interest" description="Disordered" evidence="1">
    <location>
        <begin position="1"/>
        <end position="61"/>
    </location>
</feature>
<dbReference type="GeneID" id="19276215"/>
<evidence type="ECO:0000313" key="3">
    <source>
        <dbReference type="Proteomes" id="UP000030651"/>
    </source>
</evidence>
<keyword evidence="3" id="KW-1185">Reference proteome</keyword>
<gene>
    <name evidence="2" type="ORF">PFICI_11202</name>
</gene>
<organism evidence="2 3">
    <name type="scientific">Pestalotiopsis fici (strain W106-1 / CGMCC3.15140)</name>
    <dbReference type="NCBI Taxonomy" id="1229662"/>
    <lineage>
        <taxon>Eukaryota</taxon>
        <taxon>Fungi</taxon>
        <taxon>Dikarya</taxon>
        <taxon>Ascomycota</taxon>
        <taxon>Pezizomycotina</taxon>
        <taxon>Sordariomycetes</taxon>
        <taxon>Xylariomycetidae</taxon>
        <taxon>Amphisphaeriales</taxon>
        <taxon>Sporocadaceae</taxon>
        <taxon>Pestalotiopsis</taxon>
    </lineage>
</organism>
<dbReference type="HOGENOM" id="CLU_601444_0_0_1"/>
<dbReference type="EMBL" id="KI912116">
    <property type="protein sequence ID" value="ETS77328.1"/>
    <property type="molecule type" value="Genomic_DNA"/>
</dbReference>
<evidence type="ECO:0000256" key="1">
    <source>
        <dbReference type="SAM" id="MobiDB-lite"/>
    </source>
</evidence>
<dbReference type="Proteomes" id="UP000030651">
    <property type="component" value="Unassembled WGS sequence"/>
</dbReference>
<name>W3WTX7_PESFW</name>
<feature type="compositionally biased region" description="Low complexity" evidence="1">
    <location>
        <begin position="20"/>
        <end position="36"/>
    </location>
</feature>
<proteinExistence type="predicted"/>
<sequence>MQFSQSERAKVSIMENEPPSIASGSSDHSSGSLEASILSIPESRPRRKHHHVTSGNDCHANRAMTAGLTQHKRQDTRYPVANIPCFRQQTAALTGIPHGWPTRRTRYLGNVAPMKVLEKLLFSTRSYLQNRAPLDTYPAPVSPSEDIVLFHGQLGNIEAWYSDFNPAFKLLEERKFRSAFRILQKCFEKTGTIVKSQNSFTFIFLCHQVMRCIYYDKSGHNLSRMLLRHFAGLCQAFLGADHPLCTMTDALSRMDNIEFASHIEPLLACYCEVLEPSLWRSPEALTELMQGRGLTISLMSSAGMIGYEEARLRLDHIIQTAKDCGISTMQLKIELACLLRLHNRFDEGLTLALEARDSEEARVSPHQYCYACINVIGLYAAMKDYDSAIQVSYELVDFLDTPPASATHGQTYSSMTFLETRENTLMMTFVWLENYLRKSSRVEEADRVQARREGL</sequence>